<dbReference type="STRING" id="760192.Halhy_1880"/>
<reference key="2">
    <citation type="submission" date="2011-04" db="EMBL/GenBank/DDBJ databases">
        <title>Complete sequence of chromosome of Haliscomenobacter hydrossis DSM 1100.</title>
        <authorList>
            <consortium name="US DOE Joint Genome Institute (JGI-PGF)"/>
            <person name="Lucas S."/>
            <person name="Han J."/>
            <person name="Lapidus A."/>
            <person name="Bruce D."/>
            <person name="Goodwin L."/>
            <person name="Pitluck S."/>
            <person name="Peters L."/>
            <person name="Kyrpides N."/>
            <person name="Mavromatis K."/>
            <person name="Ivanova N."/>
            <person name="Ovchinnikova G."/>
            <person name="Pagani I."/>
            <person name="Daligault H."/>
            <person name="Detter J.C."/>
            <person name="Han C."/>
            <person name="Land M."/>
            <person name="Hauser L."/>
            <person name="Markowitz V."/>
            <person name="Cheng J.-F."/>
            <person name="Hugenholtz P."/>
            <person name="Woyke T."/>
            <person name="Wu D."/>
            <person name="Verbarg S."/>
            <person name="Frueling A."/>
            <person name="Brambilla E."/>
            <person name="Klenk H.-P."/>
            <person name="Eisen J.A."/>
        </authorList>
    </citation>
    <scope>NUCLEOTIDE SEQUENCE</scope>
    <source>
        <strain>DSM 1100</strain>
    </source>
</reference>
<dbReference type="eggNOG" id="COG0535">
    <property type="taxonomic scope" value="Bacteria"/>
</dbReference>
<name>F4L585_HALH1</name>
<keyword evidence="2" id="KW-1185">Reference proteome</keyword>
<dbReference type="AlphaFoldDB" id="F4L585"/>
<protein>
    <submittedName>
        <fullName evidence="1">Uncharacterized protein</fullName>
    </submittedName>
</protein>
<sequence length="519" mass="62391">MPISHGDQLFEMIQSLTKAEKRNFRLYAKRIQGESDAKFLQLFDLLEKLKDFDEEVIIRRLKDSNKSQLSNLKRHLYQHILTCLRLMEIHKSEEIQIREWIDYAVILYGKGLYLQSLKLLAKAKTLANKINHDILQLEIVEFEKRIESRHITRSTTERMQGLQDESTEHSQTNLHIAQLSNFKLALQRIFINKGHVKTEEERSKIEEYFRRKLPIQEKDANTFFEKIHLYHAYYWYHYLLQEYDKCEEYASKWVKLYASEPKMIEMDMDMYMIGMHQLLVTAFYLRNYPVFIDTLDRFEVFRKEVYPKLNYNSQILSFLFVHQGRFNRHFLEGSFLEGTGRTLQHTLRRIRRYDNKLDAHKLLIFYFKIAWLWMGAGKPTTAIDYLNLILNHPGKALREDMQAYASLLFIMAHYDLKNMDFLDYVINNTARFISKMDDPSKLQKASISFFRRLLNAKPDDTNKLFLDFRKKLEELKQSDFEKRSFIFLDVESWVESKIQHKSLAQVVKERFERRLEQNS</sequence>
<reference evidence="1 2" key="1">
    <citation type="journal article" date="2011" name="Stand. Genomic Sci.">
        <title>Complete genome sequence of Haliscomenobacter hydrossis type strain (O).</title>
        <authorList>
            <consortium name="US DOE Joint Genome Institute (JGI-PGF)"/>
            <person name="Daligault H."/>
            <person name="Lapidus A."/>
            <person name="Zeytun A."/>
            <person name="Nolan M."/>
            <person name="Lucas S."/>
            <person name="Del Rio T.G."/>
            <person name="Tice H."/>
            <person name="Cheng J.F."/>
            <person name="Tapia R."/>
            <person name="Han C."/>
            <person name="Goodwin L."/>
            <person name="Pitluck S."/>
            <person name="Liolios K."/>
            <person name="Pagani I."/>
            <person name="Ivanova N."/>
            <person name="Huntemann M."/>
            <person name="Mavromatis K."/>
            <person name="Mikhailova N."/>
            <person name="Pati A."/>
            <person name="Chen A."/>
            <person name="Palaniappan K."/>
            <person name="Land M."/>
            <person name="Hauser L."/>
            <person name="Brambilla E.M."/>
            <person name="Rohde M."/>
            <person name="Verbarg S."/>
            <person name="Goker M."/>
            <person name="Bristow J."/>
            <person name="Eisen J.A."/>
            <person name="Markowitz V."/>
            <person name="Hugenholtz P."/>
            <person name="Kyrpides N.C."/>
            <person name="Klenk H.P."/>
            <person name="Woyke T."/>
        </authorList>
    </citation>
    <scope>NUCLEOTIDE SEQUENCE [LARGE SCALE GENOMIC DNA]</scope>
    <source>
        <strain evidence="2">ATCC 27775 / DSM 1100 / LMG 10767 / O</strain>
    </source>
</reference>
<dbReference type="KEGG" id="hhy:Halhy_1880"/>
<accession>F4L585</accession>
<dbReference type="HOGENOM" id="CLU_529711_0_0_10"/>
<proteinExistence type="predicted"/>
<dbReference type="Proteomes" id="UP000008461">
    <property type="component" value="Chromosome"/>
</dbReference>
<evidence type="ECO:0000313" key="1">
    <source>
        <dbReference type="EMBL" id="AEE49765.1"/>
    </source>
</evidence>
<dbReference type="EMBL" id="CP002691">
    <property type="protein sequence ID" value="AEE49765.1"/>
    <property type="molecule type" value="Genomic_DNA"/>
</dbReference>
<dbReference type="OrthoDB" id="714416at2"/>
<gene>
    <name evidence="1" type="ordered locus">Halhy_1880</name>
</gene>
<evidence type="ECO:0000313" key="2">
    <source>
        <dbReference type="Proteomes" id="UP000008461"/>
    </source>
</evidence>
<dbReference type="RefSeq" id="WP_013764318.1">
    <property type="nucleotide sequence ID" value="NC_015510.1"/>
</dbReference>
<organism evidence="1 2">
    <name type="scientific">Haliscomenobacter hydrossis (strain ATCC 27775 / DSM 1100 / LMG 10767 / O)</name>
    <dbReference type="NCBI Taxonomy" id="760192"/>
    <lineage>
        <taxon>Bacteria</taxon>
        <taxon>Pseudomonadati</taxon>
        <taxon>Bacteroidota</taxon>
        <taxon>Saprospiria</taxon>
        <taxon>Saprospirales</taxon>
        <taxon>Haliscomenobacteraceae</taxon>
        <taxon>Haliscomenobacter</taxon>
    </lineage>
</organism>